<name>A0ABX9N430_9MICO</name>
<comment type="subcellular location">
    <subcellularLocation>
        <location evidence="1">Membrane</location>
        <topology evidence="1">Multi-pass membrane protein</topology>
    </subcellularLocation>
</comment>
<evidence type="ECO:0000256" key="2">
    <source>
        <dbReference type="ARBA" id="ARBA00022692"/>
    </source>
</evidence>
<dbReference type="PIRSF" id="PIRSF006648">
    <property type="entry name" value="DrrB"/>
    <property type="match status" value="1"/>
</dbReference>
<dbReference type="EMBL" id="QWEE01000294">
    <property type="protein sequence ID" value="RII89915.1"/>
    <property type="molecule type" value="Genomic_DNA"/>
</dbReference>
<comment type="caution">
    <text evidence="8">The sequence shown here is derived from an EMBL/GenBank/DDBJ whole genome shotgun (WGS) entry which is preliminary data.</text>
</comment>
<dbReference type="InterPro" id="IPR000412">
    <property type="entry name" value="ABC_2_transport"/>
</dbReference>
<feature type="transmembrane region" description="Helical" evidence="6">
    <location>
        <begin position="135"/>
        <end position="158"/>
    </location>
</feature>
<reference evidence="8 9" key="1">
    <citation type="submission" date="2018-08" db="EMBL/GenBank/DDBJ databases">
        <title>Genome Sequence of Clavibacter michiganensis Subspecies type strains, and the Atypical Peach-Colored Strains Isolated from Tomato.</title>
        <authorList>
            <person name="Osdaghi E."/>
            <person name="Portier P."/>
            <person name="Briand M."/>
            <person name="Jacques M.-A."/>
        </authorList>
    </citation>
    <scope>NUCLEOTIDE SEQUENCE [LARGE SCALE GENOMIC DNA]</scope>
    <source>
        <strain evidence="8 9">CFBP 8216</strain>
    </source>
</reference>
<proteinExistence type="predicted"/>
<feature type="transmembrane region" description="Helical" evidence="6">
    <location>
        <begin position="53"/>
        <end position="78"/>
    </location>
</feature>
<evidence type="ECO:0000256" key="5">
    <source>
        <dbReference type="ARBA" id="ARBA00023251"/>
    </source>
</evidence>
<feature type="domain" description="ABC-2 type transporter transmembrane" evidence="7">
    <location>
        <begin position="11"/>
        <end position="209"/>
    </location>
</feature>
<dbReference type="InterPro" id="IPR051784">
    <property type="entry name" value="Nod_factor_ABC_transporter"/>
</dbReference>
<evidence type="ECO:0000313" key="9">
    <source>
        <dbReference type="Proteomes" id="UP000265355"/>
    </source>
</evidence>
<dbReference type="PANTHER" id="PTHR43229:SF2">
    <property type="entry name" value="NODULATION PROTEIN J"/>
    <property type="match status" value="1"/>
</dbReference>
<evidence type="ECO:0000256" key="3">
    <source>
        <dbReference type="ARBA" id="ARBA00022989"/>
    </source>
</evidence>
<feature type="transmembrane region" description="Helical" evidence="6">
    <location>
        <begin position="165"/>
        <end position="184"/>
    </location>
</feature>
<evidence type="ECO:0000313" key="8">
    <source>
        <dbReference type="EMBL" id="RII89915.1"/>
    </source>
</evidence>
<protein>
    <submittedName>
        <fullName evidence="8">ABC transporter permease</fullName>
    </submittedName>
</protein>
<keyword evidence="2 6" id="KW-0812">Transmembrane</keyword>
<dbReference type="InterPro" id="IPR013525">
    <property type="entry name" value="ABC2_TM"/>
</dbReference>
<evidence type="ECO:0000256" key="6">
    <source>
        <dbReference type="SAM" id="Phobius"/>
    </source>
</evidence>
<organism evidence="8 9">
    <name type="scientific">Clavibacter californiensis</name>
    <dbReference type="NCBI Taxonomy" id="1401995"/>
    <lineage>
        <taxon>Bacteria</taxon>
        <taxon>Bacillati</taxon>
        <taxon>Actinomycetota</taxon>
        <taxon>Actinomycetes</taxon>
        <taxon>Micrococcales</taxon>
        <taxon>Microbacteriaceae</taxon>
        <taxon>Clavibacter</taxon>
    </lineage>
</organism>
<sequence>MSTARLTLVHARYELLETVRIPIAVIGALVFPVLSLLFFVVPQRVVADDPLLATQAVISLCVFGVLANGLFGFGLGIAEKREKPWDPYLRTLPAPAISRVVGLILATGALSLAAVVPVVVVGALLTEAEAPPLRILAGFVALAAVSVPFMLLGMAVGYSLPSKGAVAVVQVLMFGLAFAGGLFLPPQMFPGWLDALSQGLPSRAARDLVVWAVQGGPLNASAVIAWAAWTAGALVLVLVLHRRDEGARYR</sequence>
<dbReference type="Proteomes" id="UP000265355">
    <property type="component" value="Unassembled WGS sequence"/>
</dbReference>
<feature type="transmembrane region" description="Helical" evidence="6">
    <location>
        <begin position="218"/>
        <end position="240"/>
    </location>
</feature>
<keyword evidence="9" id="KW-1185">Reference proteome</keyword>
<keyword evidence="5" id="KW-0046">Antibiotic resistance</keyword>
<feature type="transmembrane region" description="Helical" evidence="6">
    <location>
        <begin position="99"/>
        <end position="123"/>
    </location>
</feature>
<accession>A0ABX9N430</accession>
<evidence type="ECO:0000256" key="4">
    <source>
        <dbReference type="ARBA" id="ARBA00023136"/>
    </source>
</evidence>
<gene>
    <name evidence="8" type="ORF">DZF98_13045</name>
</gene>
<keyword evidence="4 6" id="KW-0472">Membrane</keyword>
<feature type="transmembrane region" description="Helical" evidence="6">
    <location>
        <begin position="21"/>
        <end position="41"/>
    </location>
</feature>
<evidence type="ECO:0000259" key="7">
    <source>
        <dbReference type="Pfam" id="PF01061"/>
    </source>
</evidence>
<dbReference type="PANTHER" id="PTHR43229">
    <property type="entry name" value="NODULATION PROTEIN J"/>
    <property type="match status" value="1"/>
</dbReference>
<dbReference type="RefSeq" id="WP_119373625.1">
    <property type="nucleotide sequence ID" value="NZ_CP040792.1"/>
</dbReference>
<dbReference type="Pfam" id="PF01061">
    <property type="entry name" value="ABC2_membrane"/>
    <property type="match status" value="1"/>
</dbReference>
<evidence type="ECO:0000256" key="1">
    <source>
        <dbReference type="ARBA" id="ARBA00004141"/>
    </source>
</evidence>
<keyword evidence="3 6" id="KW-1133">Transmembrane helix</keyword>